<dbReference type="Proteomes" id="UP000275232">
    <property type="component" value="Unassembled WGS sequence"/>
</dbReference>
<evidence type="ECO:0000313" key="2">
    <source>
        <dbReference type="Proteomes" id="UP000275232"/>
    </source>
</evidence>
<dbReference type="RefSeq" id="WP_123881309.1">
    <property type="nucleotide sequence ID" value="NZ_RPFZ01000001.1"/>
</dbReference>
<organism evidence="1 2">
    <name type="scientific">Aurantiacibacter spongiae</name>
    <dbReference type="NCBI Taxonomy" id="2488860"/>
    <lineage>
        <taxon>Bacteria</taxon>
        <taxon>Pseudomonadati</taxon>
        <taxon>Pseudomonadota</taxon>
        <taxon>Alphaproteobacteria</taxon>
        <taxon>Sphingomonadales</taxon>
        <taxon>Erythrobacteraceae</taxon>
        <taxon>Aurantiacibacter</taxon>
    </lineage>
</organism>
<evidence type="ECO:0000313" key="1">
    <source>
        <dbReference type="EMBL" id="RPF72162.1"/>
    </source>
</evidence>
<dbReference type="OrthoDB" id="9800872at2"/>
<gene>
    <name evidence="1" type="ORF">EG799_11420</name>
</gene>
<comment type="caution">
    <text evidence="1">The sequence shown here is derived from an EMBL/GenBank/DDBJ whole genome shotgun (WGS) entry which is preliminary data.</text>
</comment>
<reference evidence="1 2" key="1">
    <citation type="submission" date="2018-11" db="EMBL/GenBank/DDBJ databases">
        <title>Erythrobacter spongiae sp. nov., isolated from a marine sponge.</title>
        <authorList>
            <person name="Zhuang L."/>
            <person name="Luo L."/>
        </authorList>
    </citation>
    <scope>NUCLEOTIDE SEQUENCE [LARGE SCALE GENOMIC DNA]</scope>
    <source>
        <strain evidence="1 2">HN-E23</strain>
    </source>
</reference>
<protein>
    <submittedName>
        <fullName evidence="1">Uncharacterized protein</fullName>
    </submittedName>
</protein>
<accession>A0A3N5DKC8</accession>
<dbReference type="EMBL" id="RPFZ01000001">
    <property type="protein sequence ID" value="RPF72162.1"/>
    <property type="molecule type" value="Genomic_DNA"/>
</dbReference>
<proteinExistence type="predicted"/>
<dbReference type="AlphaFoldDB" id="A0A3N5DKC8"/>
<keyword evidence="2" id="KW-1185">Reference proteome</keyword>
<name>A0A3N5DKC8_9SPHN</name>
<sequence length="261" mass="28937">MQAVLAVLSAPLILSAGTQSVAPPEGVPGPDIVVVGRPPRCEPLVSDPLDQVTARAPRDQWYFTVPDGEGGYRFIEGGTDPDAPPPPGEFTSPGSWRRAGRGMGSFTFRQPDDGTPLCIGKKRHSPAGEVQLQQQLPPDDYRCKSVRLTMFAAARDARALIWLNGYGRPEMIEFGGDREWTPISIEWSPVSYRASWLGFGVILRSGDVWMYDAELTVIDADELSDDQLRNEAQCREDWERRRQREIWQPGVVAADDRNNGT</sequence>